<feature type="domain" description="EGF-like" evidence="6">
    <location>
        <begin position="1644"/>
        <end position="1680"/>
    </location>
</feature>
<dbReference type="SMART" id="SM00180">
    <property type="entry name" value="EGF_Lam"/>
    <property type="match status" value="4"/>
</dbReference>
<feature type="disulfide bond" evidence="2">
    <location>
        <begin position="1618"/>
        <end position="1627"/>
    </location>
</feature>
<evidence type="ECO:0000256" key="1">
    <source>
        <dbReference type="ARBA" id="ARBA00023157"/>
    </source>
</evidence>
<evidence type="ECO:0000256" key="5">
    <source>
        <dbReference type="SAM" id="SignalP"/>
    </source>
</evidence>
<dbReference type="SMART" id="SM00181">
    <property type="entry name" value="EGF"/>
    <property type="match status" value="4"/>
</dbReference>
<accession>A0A8J4PSN0</accession>
<feature type="compositionally biased region" description="Low complexity" evidence="3">
    <location>
        <begin position="3509"/>
        <end position="3518"/>
    </location>
</feature>
<keyword evidence="5" id="KW-0732">Signal</keyword>
<dbReference type="CDD" id="cd00053">
    <property type="entry name" value="EGF"/>
    <property type="match status" value="1"/>
</dbReference>
<evidence type="ECO:0000259" key="6">
    <source>
        <dbReference type="PROSITE" id="PS50026"/>
    </source>
</evidence>
<dbReference type="GO" id="GO:0009888">
    <property type="term" value="P:tissue development"/>
    <property type="evidence" value="ECO:0007669"/>
    <property type="project" value="TreeGrafter"/>
</dbReference>
<feature type="compositionally biased region" description="Low complexity" evidence="3">
    <location>
        <begin position="3472"/>
        <end position="3487"/>
    </location>
</feature>
<evidence type="ECO:0000313" key="8">
    <source>
        <dbReference type="Proteomes" id="UP000695562"/>
    </source>
</evidence>
<feature type="compositionally biased region" description="Polar residues" evidence="3">
    <location>
        <begin position="3488"/>
        <end position="3500"/>
    </location>
</feature>
<dbReference type="PROSITE" id="PS00022">
    <property type="entry name" value="EGF_1"/>
    <property type="match status" value="3"/>
</dbReference>
<evidence type="ECO:0000256" key="2">
    <source>
        <dbReference type="PROSITE-ProRule" id="PRU00076"/>
    </source>
</evidence>
<keyword evidence="4" id="KW-1133">Transmembrane helix</keyword>
<keyword evidence="4" id="KW-0472">Membrane</keyword>
<feature type="chain" id="PRO_5035294470" description="EGF-like domain-containing protein" evidence="5">
    <location>
        <begin position="32"/>
        <end position="3525"/>
    </location>
</feature>
<evidence type="ECO:0000313" key="7">
    <source>
        <dbReference type="EMBL" id="KAF2072712.1"/>
    </source>
</evidence>
<dbReference type="CDD" id="cd00055">
    <property type="entry name" value="EGF_Lam"/>
    <property type="match status" value="3"/>
</dbReference>
<gene>
    <name evidence="7" type="ORF">CYY_005972</name>
</gene>
<name>A0A8J4PSN0_9MYCE</name>
<feature type="domain" description="EGF-like" evidence="6">
    <location>
        <begin position="1595"/>
        <end position="1628"/>
    </location>
</feature>
<feature type="disulfide bond" evidence="2">
    <location>
        <begin position="3306"/>
        <end position="3323"/>
    </location>
</feature>
<keyword evidence="4" id="KW-0812">Transmembrane</keyword>
<evidence type="ECO:0000256" key="3">
    <source>
        <dbReference type="SAM" id="MobiDB-lite"/>
    </source>
</evidence>
<feature type="region of interest" description="Disordered" evidence="3">
    <location>
        <begin position="551"/>
        <end position="573"/>
    </location>
</feature>
<dbReference type="InterPro" id="IPR002049">
    <property type="entry name" value="LE_dom"/>
</dbReference>
<keyword evidence="2" id="KW-0245">EGF-like domain</keyword>
<comment type="caution">
    <text evidence="2">Lacks conserved residue(s) required for the propagation of feature annotation.</text>
</comment>
<dbReference type="PANTHER" id="PTHR10574:SF406">
    <property type="entry name" value="LAMININ SUBUNIT ALPHA 5"/>
    <property type="match status" value="1"/>
</dbReference>
<feature type="disulfide bond" evidence="2">
    <location>
        <begin position="3325"/>
        <end position="3334"/>
    </location>
</feature>
<dbReference type="OrthoDB" id="18487at2759"/>
<dbReference type="InterPro" id="IPR050440">
    <property type="entry name" value="Laminin/Netrin_ECM"/>
</dbReference>
<comment type="caution">
    <text evidence="7">The sequence shown here is derived from an EMBL/GenBank/DDBJ whole genome shotgun (WGS) entry which is preliminary data.</text>
</comment>
<protein>
    <recommendedName>
        <fullName evidence="6">EGF-like domain-containing protein</fullName>
    </recommendedName>
</protein>
<keyword evidence="8" id="KW-1185">Reference proteome</keyword>
<dbReference type="Proteomes" id="UP000695562">
    <property type="component" value="Unassembled WGS sequence"/>
</dbReference>
<dbReference type="PANTHER" id="PTHR10574">
    <property type="entry name" value="NETRIN/LAMININ-RELATED"/>
    <property type="match status" value="1"/>
</dbReference>
<dbReference type="PROSITE" id="PS01248">
    <property type="entry name" value="EGF_LAM_1"/>
    <property type="match status" value="2"/>
</dbReference>
<sequence>MSNNSKSKRLLYSFLGVLLLVFLFNASVGQAGDVAGGRTSDADCPYQALPADINSYFGPNNDFHFQETFYYDFKLFMKDVTFNVTQPSAFRVYIAPNIVDVDIWLYQNGVNKAIAHSSDSTKGGDESIYADLAAGSYKMRLLFFGQNKGKSLACPTLTMETSITPTAYITNLINNYQCPGQSSFPAPNIDLSTGSFVYDSDVQDAGKVMNVHNDPTTKDPLVFLKKYTFTLGKDVVPTNKWAVDISLGFDFMTGGSLGIFIQPTNTTDPKDLSCINTGLCTIGTHQTKGHSIIRTVFVPGTYDLWIYDQPLEKDYSISSTCTPFSFYINIQTALETESFLNCEAYNLPASFNQPGFMDDEGYLYFNDDVFLDLVASKQEVSFTTKKPSYFKAYIPDHRVDIDIKLVNSSGKTVVSSFKFGGEEEVAALIQPDTYKFIMVFYGQNADVFCDTYNMEVAISPTVDFLDFCVDAKENFTPSLAGLPAAVTASKPFALNIANDSPYYTFITDQTKATNITTVTFTSTQTYMLSAELESNFIAGDVRILLTTLARSSNQPDDSSGEDGPSETSTDVGVHSRNTHHLFTTIYPGTYRIDIVSGFNTGLAAFLPPCTLFTLSLQMKVKDDDVNPCWDHVLFPADLSSPGYLGTSDKIHISDTFLVPPIGLLSTSSNHIFNVTKSSIFRAYTPASTFIDVDISLYEDDKLVKWGSSFGDSEAVEYVVEPGKQYKMVLKFFNWPFNGHSPDCFYYDIQLAISPIDENPQDKCTDKLVPASLIPDSSNLPFHVSDTYRFTQNASIFSQDIRFNVVSSNAKFRAILTFDFVWNTLAFQLKMDKGQIISSGVNNYNRMEIDPIQLIPGTYILTVFEPFATGVNDLNLRNCVDFGLEVSLQNYDSNQVSQETVVCPYLMFPNTFNSPAYLSAMTNQSVYFQETILADVEKGNDVVDFQLTYSSLVRIFVPAHLFLDIDVVLGSPEGIIDSSKTLSEEIIYQRLAPGKYFIRFNYYGLGRPIPKVEDCASFDVAISIAPADTLTSYPSLTNQCTKLNPPPSELVGGKTFTGDFQRQLDIKPKASQMSFQTTKPGQIYANLAYYDLVTSMAMKLNGSIIVNGIKTFKTYTALYQNGHAFLNEIIPDGNWTLSIYDPYNLPTPLYGLKCAQYTLTYMLNTETSVNNACDQTSTLPSDFSSIGGGSVMFGGPQNRDGEIKFSGKNIYITKDVSKKVNMITFNVPTKTLYMRMFSSASAGNDVDFFIYKNGSDSKSLIYSSIVGTATDTAIWKLDPQETPYTLEIRFFKVNIKADCNYFNLEIEMKTADKIQESLLCPAKMPNEIDQVPPYNIEFPHGKDITISSDKYFFSYHKTSINTDSNGIFKYVINLEAQAPTLLFANLGFDFLSNDFNMLLTRKDSNGAANQIASGTDSFPTSHRDTFVTMYNSIKFNLTAGNYQLLITENMKLNSFNVTNACHYFSFSLIGQSQVVGEPPRVVSVSPASKVNHNPVDPLVLTVLFSEPLGFSTTAATLLDYINMESAILLRSTKDMHSIRPTAASIPPNNKLTIRVTFADGLEMGQNFELLLDASKFNTTNGNMFNSENSGVKHTYAIQNCDCSGHGTCQLSTTGMVCVCQDPWTGKECGSCKLGYHGGSNGQCIANTKCQDNSCSGHGKCNDNDGFPECQCNPGFTSHNVTSMCGACQFGYIGYPDCKPEFDDRSTLCIAPLLPNNLDNFEYMGYNGKLHLQDNYYVDVASTSHTTTFTIKEPSLFRAYTEPHRVDVDLWLYTTDANGDFLDVVDKSLAFGHEEVVLAHLDKGTYALLFRFYLWDKTTKINCETINLELSIDTVANLINYASLGKQCSDTFGNKNHLPDGKIPKTITANTEIASELYAIVDIPVSQKAVYFWNTTFEISSTDKIALVDIAIGYQFLPGDLSVLIQSGNASNGIRCKGSDITAISGCVFGDNEMNRNIIHATLQPGTYTLFIYAPEYDNVGGCAPFTFEAKFTFISDEEDFFNCDGDILPPTFNNVEFLNNGYLHLQDYYLVNSRHQSISFTLKEQSMFRAVGEQANANVTLRLADANGQTIGSSNTLFLTMAAGNYQMFIITDLIASSKNFCPVLNLEVAIQPSSTDKLPYEPNCPADGKSDLPIFRIKFPFIFEDGAINKQPYYSFPDDTTNVVAIYSFQVTQVAQFYTAVASEFLRADLRVNLYKYDNVSKTDKLFIAGSHDYNLNWLQSNLDPAQYILRIERPKVNYPSTLPPCIQFEFDLSVLPLAKVPMCSGERVPLNFNSIRFLGTEGKMHYESPNFIVPYDANFTESNIPISVKTKSIMRVYVSPHIVLLGIRLIDPFTDKTIVSGSNLINAEASFVVVLQPNYMYTFQIQYWKWDDVPPCNNFNMEIAVGPYSDYTTASTCPGNSDFWPPSINPVIIAGTSYSYSNFDNADTVFHFQQTPIGTALKSYDIPFTITSAANIHAQVGFDFLTGDLSLKISSKTSQKVYYGENRPNRNLLDIVNLPAGQYVLTIYEPYSSIPDIMGCSFFNYELYIEPYTNMEQIDGFYHYIPTTLDTYPYLGYNGQTHLQGEYMMYDGNAAHNQIHFSVFEPTLFRVKASILPTDESNVYTTVYKPLLNLKQGTTDVVNTFESIVSILQQGQYTLTFGGKFQNSPVDVELALEPLDRLTKELAGIALPQDCKDIKPPAQIAISPDGTYFYSEQLNIAWETLKTPSTIQTTKFTLKTPSLVFAQLGYQFLLGHLDLYITSPKGVLIVGKANRNINELNVVLPVGDYELTIINPYPVPNTITPHCTPYRLSISIRDASKDNHVDCSLFDITPWNLNAVDGGSSEFGGPIDGQGNLRLYGSTFIQPTKSSQNISFSVSEATLVSIFTASSQMYSKIDYNIYDANNNNVQAVSYYNQGKLSMGQNSGLFLVNPNGQPTPPGKMPTYSSYRVEMQYSGSIKGACPAFGMQILMKPKSLLSNQLACSSAATQLPNANPKLDSNGAYSEFISSKISGDYLARNNNLQYGYNISFETTSISRIQAIFSFDPLVTNFIFQLYSVKNVNGISTLSKVGVADTSAQYYSGATALTQVLSTESLKVGRYVLTISHPPLATPYFGSSIYGDLCFPYTYSLSILDKKTAFAGLVLPASGYNMDPTKQLTLSIQLTEGLYDKDMAKITCQKAQYVATGFYFSGSMNNKLINATQAICKNPDATRWDLVFPASSLVSKERYRLNIDSSLLFDDEGYAAVLPPQYFYEMIDVSCSDNGYFADGECQCAAGYQGDTCYNCAPGYINTNPSSMGSPICYTNQCQQDSCGCKRGTGEDGVCAPLGVCKVNSDSGLAQCTCSPNYNGTSCNRCANGYVNYPDCTPNFTCGEGCGKGTCDSTTGQCSCPSNFVGDNCQSCATGYSGKDCTKNGRGAVIALEVIAGVVAGALVIGLGIWYIRERFRSGVARYKMLPKFEIEDDYENDHHGSKFPGLYDSDDEDDGKMDKNNSSINNRRSGGNSKSHVFSFSDAPNSLVDSDDDDENTNTFKNSNNNNKLLFDM</sequence>
<dbReference type="PROSITE" id="PS50026">
    <property type="entry name" value="EGF_3"/>
    <property type="match status" value="3"/>
</dbReference>
<evidence type="ECO:0000256" key="4">
    <source>
        <dbReference type="SAM" id="Phobius"/>
    </source>
</evidence>
<dbReference type="InterPro" id="IPR000742">
    <property type="entry name" value="EGF"/>
</dbReference>
<dbReference type="EMBL" id="AJWJ01000255">
    <property type="protein sequence ID" value="KAF2072712.1"/>
    <property type="molecule type" value="Genomic_DNA"/>
</dbReference>
<reference evidence="7" key="1">
    <citation type="submission" date="2020-01" db="EMBL/GenBank/DDBJ databases">
        <title>Development of genomics and gene disruption for Polysphondylium violaceum indicates a role for the polyketide synthase stlB in stalk morphogenesis.</title>
        <authorList>
            <person name="Narita B."/>
            <person name="Kawabe Y."/>
            <person name="Kin K."/>
            <person name="Saito T."/>
            <person name="Gibbs R."/>
            <person name="Kuspa A."/>
            <person name="Muzny D."/>
            <person name="Queller D."/>
            <person name="Richards S."/>
            <person name="Strassman J."/>
            <person name="Sucgang R."/>
            <person name="Worley K."/>
            <person name="Schaap P."/>
        </authorList>
    </citation>
    <scope>NUCLEOTIDE SEQUENCE</scope>
    <source>
        <strain evidence="7">QSvi11</strain>
    </source>
</reference>
<feature type="transmembrane region" description="Helical" evidence="4">
    <location>
        <begin position="3400"/>
        <end position="3423"/>
    </location>
</feature>
<feature type="domain" description="EGF-like" evidence="6">
    <location>
        <begin position="3297"/>
        <end position="3335"/>
    </location>
</feature>
<proteinExistence type="predicted"/>
<keyword evidence="1 2" id="KW-1015">Disulfide bond</keyword>
<feature type="region of interest" description="Disordered" evidence="3">
    <location>
        <begin position="3451"/>
        <end position="3518"/>
    </location>
</feature>
<dbReference type="Pfam" id="PF00053">
    <property type="entry name" value="EGF_laminin"/>
    <property type="match status" value="3"/>
</dbReference>
<organism evidence="7 8">
    <name type="scientific">Polysphondylium violaceum</name>
    <dbReference type="NCBI Taxonomy" id="133409"/>
    <lineage>
        <taxon>Eukaryota</taxon>
        <taxon>Amoebozoa</taxon>
        <taxon>Evosea</taxon>
        <taxon>Eumycetozoa</taxon>
        <taxon>Dictyostelia</taxon>
        <taxon>Dictyosteliales</taxon>
        <taxon>Dictyosteliaceae</taxon>
        <taxon>Polysphondylium</taxon>
    </lineage>
</organism>
<feature type="signal peptide" evidence="5">
    <location>
        <begin position="1"/>
        <end position="31"/>
    </location>
</feature>